<dbReference type="Gene3D" id="3.40.50.620">
    <property type="entry name" value="HUPs"/>
    <property type="match status" value="1"/>
</dbReference>
<accession>A0A6J6GDS3</accession>
<evidence type="ECO:0000256" key="3">
    <source>
        <dbReference type="ARBA" id="ARBA00022679"/>
    </source>
</evidence>
<comment type="pathway">
    <text evidence="1">Cofactor biosynthesis; NAD(+) biosynthesis.</text>
</comment>
<dbReference type="PANTHER" id="PTHR39321">
    <property type="entry name" value="NICOTINATE-NUCLEOTIDE ADENYLYLTRANSFERASE-RELATED"/>
    <property type="match status" value="1"/>
</dbReference>
<evidence type="ECO:0000256" key="4">
    <source>
        <dbReference type="ARBA" id="ARBA00022695"/>
    </source>
</evidence>
<dbReference type="InterPro" id="IPR014729">
    <property type="entry name" value="Rossmann-like_a/b/a_fold"/>
</dbReference>
<dbReference type="GO" id="GO:0016779">
    <property type="term" value="F:nucleotidyltransferase activity"/>
    <property type="evidence" value="ECO:0007669"/>
    <property type="project" value="UniProtKB-KW"/>
</dbReference>
<protein>
    <submittedName>
        <fullName evidence="8">Unannotated protein</fullName>
    </submittedName>
</protein>
<dbReference type="PANTHER" id="PTHR39321:SF3">
    <property type="entry name" value="PHOSPHOPANTETHEINE ADENYLYLTRANSFERASE"/>
    <property type="match status" value="1"/>
</dbReference>
<keyword evidence="5" id="KW-0547">Nucleotide-binding</keyword>
<evidence type="ECO:0000313" key="8">
    <source>
        <dbReference type="EMBL" id="CAB4599432.1"/>
    </source>
</evidence>
<keyword evidence="2" id="KW-0662">Pyridine nucleotide biosynthesis</keyword>
<dbReference type="GO" id="GO:0005524">
    <property type="term" value="F:ATP binding"/>
    <property type="evidence" value="ECO:0007669"/>
    <property type="project" value="UniProtKB-KW"/>
</dbReference>
<keyword evidence="4" id="KW-0548">Nucleotidyltransferase</keyword>
<organism evidence="8">
    <name type="scientific">freshwater metagenome</name>
    <dbReference type="NCBI Taxonomy" id="449393"/>
    <lineage>
        <taxon>unclassified sequences</taxon>
        <taxon>metagenomes</taxon>
        <taxon>ecological metagenomes</taxon>
    </lineage>
</organism>
<evidence type="ECO:0000256" key="7">
    <source>
        <dbReference type="ARBA" id="ARBA00023027"/>
    </source>
</evidence>
<evidence type="ECO:0000256" key="5">
    <source>
        <dbReference type="ARBA" id="ARBA00022741"/>
    </source>
</evidence>
<keyword evidence="7" id="KW-0520">NAD</keyword>
<dbReference type="GO" id="GO:0009435">
    <property type="term" value="P:NAD+ biosynthetic process"/>
    <property type="evidence" value="ECO:0007669"/>
    <property type="project" value="UniProtKB-UniPathway"/>
</dbReference>
<dbReference type="EMBL" id="CAEZUD010000090">
    <property type="protein sequence ID" value="CAB4599432.1"/>
    <property type="molecule type" value="Genomic_DNA"/>
</dbReference>
<name>A0A6J6GDS3_9ZZZZ</name>
<gene>
    <name evidence="8" type="ORF">UFOPK1778_01169</name>
</gene>
<evidence type="ECO:0000256" key="6">
    <source>
        <dbReference type="ARBA" id="ARBA00022840"/>
    </source>
</evidence>
<dbReference type="CDD" id="cd02165">
    <property type="entry name" value="NMNAT"/>
    <property type="match status" value="1"/>
</dbReference>
<keyword evidence="3" id="KW-0808">Transferase</keyword>
<reference evidence="8" key="1">
    <citation type="submission" date="2020-05" db="EMBL/GenBank/DDBJ databases">
        <authorList>
            <person name="Chiriac C."/>
            <person name="Salcher M."/>
            <person name="Ghai R."/>
            <person name="Kavagutti S V."/>
        </authorList>
    </citation>
    <scope>NUCLEOTIDE SEQUENCE</scope>
</reference>
<evidence type="ECO:0000256" key="1">
    <source>
        <dbReference type="ARBA" id="ARBA00004790"/>
    </source>
</evidence>
<keyword evidence="6" id="KW-0067">ATP-binding</keyword>
<sequence>MLRQEVPTATAADRLEMCALSLNDLPDALQEKVVLLDIEIKREGSSFTVDTLGQLKAFFPHDSFTIIIGSDAALNFDKWKRAADIKRGAEILVVKRPGSEKSAFPEIEINALEISATDIRALLQAKKEISSVLSPSVAKYINERGLYASK</sequence>
<dbReference type="InterPro" id="IPR005248">
    <property type="entry name" value="NadD/NMNAT"/>
</dbReference>
<dbReference type="UniPathway" id="UPA00253"/>
<dbReference type="SUPFAM" id="SSF52374">
    <property type="entry name" value="Nucleotidylyl transferase"/>
    <property type="match status" value="1"/>
</dbReference>
<dbReference type="AlphaFoldDB" id="A0A6J6GDS3"/>
<proteinExistence type="predicted"/>
<evidence type="ECO:0000256" key="2">
    <source>
        <dbReference type="ARBA" id="ARBA00022642"/>
    </source>
</evidence>